<dbReference type="GO" id="GO:0009234">
    <property type="term" value="P:menaquinone biosynthetic process"/>
    <property type="evidence" value="ECO:0007669"/>
    <property type="project" value="UniProtKB-KW"/>
</dbReference>
<comment type="caution">
    <text evidence="3">The sequence shown here is derived from an EMBL/GenBank/DDBJ whole genome shotgun (WGS) entry which is preliminary data.</text>
</comment>
<keyword evidence="1" id="KW-0474">Menaquinone biosynthesis</keyword>
<sequence length="240" mass="25578">MPIKYAVPPYRYAAPLKRSLTDSGIEVLTALPPDAHALISNGIITAGLVPIFMLIDGKLQPAPGPMVYSEAETMSVLVVSRNPVPLRECGSIAASPESRSAVAYLGIVMDRAGIKSRIITGFSANAGLLLSVYRCALVLGDEALKARTSFHVVADVGELVRDVLGINPVYAATGARDASIDLSHIRPIPIDEDAAETSRITGISLDEAKRYHESIKLGYDEAKLSTALRTLAELLNESPK</sequence>
<dbReference type="AlphaFoldDB" id="A0A830GXJ5"/>
<dbReference type="RefSeq" id="WP_188597079.1">
    <property type="nucleotide sequence ID" value="NZ_BMNL01000004.1"/>
</dbReference>
<evidence type="ECO:0000313" key="4">
    <source>
        <dbReference type="Proteomes" id="UP000610960"/>
    </source>
</evidence>
<keyword evidence="2" id="KW-0456">Lyase</keyword>
<gene>
    <name evidence="3" type="ORF">GCM10007981_18160</name>
</gene>
<name>A0A830GXJ5_9CREN</name>
<dbReference type="EMBL" id="BMNL01000004">
    <property type="protein sequence ID" value="GGP22370.1"/>
    <property type="molecule type" value="Genomic_DNA"/>
</dbReference>
<dbReference type="InterPro" id="IPR003773">
    <property type="entry name" value="Menaquinone_biosynth"/>
</dbReference>
<dbReference type="Proteomes" id="UP000610960">
    <property type="component" value="Unassembled WGS sequence"/>
</dbReference>
<proteinExistence type="predicted"/>
<reference evidence="3" key="1">
    <citation type="journal article" date="2014" name="Int. J. Syst. Evol. Microbiol.">
        <title>Complete genome sequence of Corynebacterium casei LMG S-19264T (=DSM 44701T), isolated from a smear-ripened cheese.</title>
        <authorList>
            <consortium name="US DOE Joint Genome Institute (JGI-PGF)"/>
            <person name="Walter F."/>
            <person name="Albersmeier A."/>
            <person name="Kalinowski J."/>
            <person name="Ruckert C."/>
        </authorList>
    </citation>
    <scope>NUCLEOTIDE SEQUENCE</scope>
    <source>
        <strain evidence="3">JCM 10088</strain>
    </source>
</reference>
<evidence type="ECO:0000256" key="1">
    <source>
        <dbReference type="ARBA" id="ARBA00022428"/>
    </source>
</evidence>
<dbReference type="GO" id="GO:0016829">
    <property type="term" value="F:lyase activity"/>
    <property type="evidence" value="ECO:0007669"/>
    <property type="project" value="UniProtKB-KW"/>
</dbReference>
<reference evidence="3" key="2">
    <citation type="submission" date="2020-09" db="EMBL/GenBank/DDBJ databases">
        <authorList>
            <person name="Sun Q."/>
            <person name="Ohkuma M."/>
        </authorList>
    </citation>
    <scope>NUCLEOTIDE SEQUENCE</scope>
    <source>
        <strain evidence="3">JCM 10088</strain>
    </source>
</reference>
<accession>A0A830GXJ5</accession>
<protein>
    <submittedName>
        <fullName evidence="3">Uncharacterized protein</fullName>
    </submittedName>
</protein>
<dbReference type="Gene3D" id="3.40.190.10">
    <property type="entry name" value="Periplasmic binding protein-like II"/>
    <property type="match status" value="2"/>
</dbReference>
<evidence type="ECO:0000313" key="3">
    <source>
        <dbReference type="EMBL" id="GGP22370.1"/>
    </source>
</evidence>
<dbReference type="Pfam" id="PF02621">
    <property type="entry name" value="VitK2_biosynth"/>
    <property type="match status" value="1"/>
</dbReference>
<evidence type="ECO:0000256" key="2">
    <source>
        <dbReference type="ARBA" id="ARBA00023239"/>
    </source>
</evidence>
<organism evidence="3 4">
    <name type="scientific">Thermocladium modestius</name>
    <dbReference type="NCBI Taxonomy" id="62609"/>
    <lineage>
        <taxon>Archaea</taxon>
        <taxon>Thermoproteota</taxon>
        <taxon>Thermoprotei</taxon>
        <taxon>Thermoproteales</taxon>
        <taxon>Thermoproteaceae</taxon>
        <taxon>Thermocladium</taxon>
    </lineage>
</organism>
<dbReference type="SUPFAM" id="SSF53850">
    <property type="entry name" value="Periplasmic binding protein-like II"/>
    <property type="match status" value="1"/>
</dbReference>
<dbReference type="OrthoDB" id="21355at2157"/>
<keyword evidence="4" id="KW-1185">Reference proteome</keyword>